<reference evidence="6 7" key="1">
    <citation type="journal article" date="2015" name="PLoS ONE">
        <title>Rice-Infecting Pseudomonas Genomes Are Highly Accessorized and Harbor Multiple Putative Virulence Mechanisms to Cause Sheath Brown Rot.</title>
        <authorList>
            <person name="Quibod I.L."/>
            <person name="Grande G."/>
            <person name="Oreiro E.G."/>
            <person name="Borja F.N."/>
            <person name="Dossa G.S."/>
            <person name="Mauleon R."/>
            <person name="Cruz C.V."/>
            <person name="Oliva R."/>
        </authorList>
    </citation>
    <scope>NUCLEOTIDE SEQUENCE [LARGE SCALE GENOMIC DNA]</scope>
    <source>
        <strain evidence="6 7">IRRI 6609</strain>
    </source>
</reference>
<keyword evidence="3 4" id="KW-0472">Membrane</keyword>
<feature type="transmembrane region" description="Helical" evidence="4">
    <location>
        <begin position="168"/>
        <end position="186"/>
    </location>
</feature>
<feature type="transmembrane region" description="Helical" evidence="4">
    <location>
        <begin position="282"/>
        <end position="301"/>
    </location>
</feature>
<name>A0A0M9GHG6_9PSED</name>
<feature type="transmembrane region" description="Helical" evidence="4">
    <location>
        <begin position="136"/>
        <end position="156"/>
    </location>
</feature>
<dbReference type="AlphaFoldDB" id="A0A0M9GHG6"/>
<protein>
    <submittedName>
        <fullName evidence="6">Cyanate permease</fullName>
    </submittedName>
</protein>
<evidence type="ECO:0000313" key="6">
    <source>
        <dbReference type="EMBL" id="KPA91344.1"/>
    </source>
</evidence>
<evidence type="ECO:0000256" key="2">
    <source>
        <dbReference type="ARBA" id="ARBA00022989"/>
    </source>
</evidence>
<feature type="domain" description="Major facilitator superfamily (MFS) profile" evidence="5">
    <location>
        <begin position="12"/>
        <end position="392"/>
    </location>
</feature>
<evidence type="ECO:0000313" key="7">
    <source>
        <dbReference type="Proteomes" id="UP000037931"/>
    </source>
</evidence>
<feature type="transmembrane region" description="Helical" evidence="4">
    <location>
        <begin position="307"/>
        <end position="329"/>
    </location>
</feature>
<dbReference type="InterPro" id="IPR052524">
    <property type="entry name" value="MFS_Cyanate_Porter"/>
</dbReference>
<dbReference type="InterPro" id="IPR020846">
    <property type="entry name" value="MFS_dom"/>
</dbReference>
<dbReference type="Gene3D" id="1.20.1250.20">
    <property type="entry name" value="MFS general substrate transporter like domains"/>
    <property type="match status" value="1"/>
</dbReference>
<dbReference type="SUPFAM" id="SSF103473">
    <property type="entry name" value="MFS general substrate transporter"/>
    <property type="match status" value="1"/>
</dbReference>
<evidence type="ECO:0000256" key="4">
    <source>
        <dbReference type="SAM" id="Phobius"/>
    </source>
</evidence>
<feature type="transmembrane region" description="Helical" evidence="4">
    <location>
        <begin position="372"/>
        <end position="391"/>
    </location>
</feature>
<dbReference type="InterPro" id="IPR036259">
    <property type="entry name" value="MFS_trans_sf"/>
</dbReference>
<accession>A0A0M9GHG6</accession>
<feature type="transmembrane region" description="Helical" evidence="4">
    <location>
        <begin position="341"/>
        <end position="360"/>
    </location>
</feature>
<feature type="transmembrane region" description="Helical" evidence="4">
    <location>
        <begin position="82"/>
        <end position="100"/>
    </location>
</feature>
<organism evidence="6 7">
    <name type="scientific">Pseudomonas asplenii</name>
    <dbReference type="NCBI Taxonomy" id="53407"/>
    <lineage>
        <taxon>Bacteria</taxon>
        <taxon>Pseudomonadati</taxon>
        <taxon>Pseudomonadota</taxon>
        <taxon>Gammaproteobacteria</taxon>
        <taxon>Pseudomonadales</taxon>
        <taxon>Pseudomonadaceae</taxon>
        <taxon>Pseudomonas</taxon>
    </lineage>
</organism>
<evidence type="ECO:0000256" key="1">
    <source>
        <dbReference type="ARBA" id="ARBA00022692"/>
    </source>
</evidence>
<keyword evidence="1 4" id="KW-0812">Transmembrane</keyword>
<gene>
    <name evidence="6" type="ORF">PF66_02227</name>
</gene>
<dbReference type="GO" id="GO:0022857">
    <property type="term" value="F:transmembrane transporter activity"/>
    <property type="evidence" value="ECO:0007669"/>
    <property type="project" value="InterPro"/>
</dbReference>
<feature type="transmembrane region" description="Helical" evidence="4">
    <location>
        <begin position="106"/>
        <end position="124"/>
    </location>
</feature>
<keyword evidence="2 4" id="KW-1133">Transmembrane helix</keyword>
<dbReference type="RefSeq" id="WP_241494322.1">
    <property type="nucleotide sequence ID" value="NZ_JSYZ01000007.1"/>
</dbReference>
<feature type="transmembrane region" description="Helical" evidence="4">
    <location>
        <begin position="49"/>
        <end position="70"/>
    </location>
</feature>
<evidence type="ECO:0000259" key="5">
    <source>
        <dbReference type="PROSITE" id="PS50850"/>
    </source>
</evidence>
<dbReference type="PANTHER" id="PTHR23523">
    <property type="match status" value="1"/>
</dbReference>
<dbReference type="InterPro" id="IPR011701">
    <property type="entry name" value="MFS"/>
</dbReference>
<keyword evidence="7" id="KW-1185">Reference proteome</keyword>
<dbReference type="PATRIC" id="fig|50340.43.peg.5597"/>
<dbReference type="EMBL" id="JSYZ01000007">
    <property type="protein sequence ID" value="KPA91344.1"/>
    <property type="molecule type" value="Genomic_DNA"/>
</dbReference>
<feature type="transmembrane region" description="Helical" evidence="4">
    <location>
        <begin position="217"/>
        <end position="238"/>
    </location>
</feature>
<dbReference type="STRING" id="50340.PF66_02227"/>
<dbReference type="PROSITE" id="PS50850">
    <property type="entry name" value="MFS"/>
    <property type="match status" value="1"/>
</dbReference>
<dbReference type="Proteomes" id="UP000037931">
    <property type="component" value="Unassembled WGS sequence"/>
</dbReference>
<comment type="caution">
    <text evidence="6">The sequence shown here is derived from an EMBL/GenBank/DDBJ whole genome shotgun (WGS) entry which is preliminary data.</text>
</comment>
<proteinExistence type="predicted"/>
<evidence type="ECO:0000256" key="3">
    <source>
        <dbReference type="ARBA" id="ARBA00023136"/>
    </source>
</evidence>
<sequence length="396" mass="41211">MSVAVAQRTRAIELMAGLGLFILALSLRPGIVSVGPLIGAIQAEFGLRHAQAALLTAIPDVCMGLFAIFIPRIGRRFGNDRVVLFSLALLGVAMVLRAFAGSSTSLLFSTFLVGVGVAISGPLIGGWIKSHFASNAAMLMGIYAAGLGIGATLAAVGSEYVALAESGWRVAAGIWAVLCVLAMISWQRLATAFPSRPQAVQSASAPVSQPAFRSGRAWLIAVYFGLGQFVCYACFAWVGESSRELAINSLGSGLNLGLFAAIIAISSFVSGVMTRSTPDRRAWLGGSAVLSAAGAAALWLAPALLGALPVVAIALGQGTCFALAMTLPLDNTRTHEQAGQWTAFMLFIGYLVAALGPFAFGFLRDHTGTFEASYGLLVVASLAMLVLTPLLKPHRH</sequence>
<dbReference type="PANTHER" id="PTHR23523:SF2">
    <property type="entry name" value="2-NITROIMIDAZOLE TRANSPORTER"/>
    <property type="match status" value="1"/>
</dbReference>
<dbReference type="Pfam" id="PF07690">
    <property type="entry name" value="MFS_1"/>
    <property type="match status" value="1"/>
</dbReference>
<feature type="transmembrane region" description="Helical" evidence="4">
    <location>
        <begin position="250"/>
        <end position="270"/>
    </location>
</feature>